<protein>
    <submittedName>
        <fullName evidence="2">Polo kinase</fullName>
    </submittedName>
</protein>
<accession>A0AC34FLL1</accession>
<name>A0AC34FLL1_9BILA</name>
<reference evidence="2" key="1">
    <citation type="submission" date="2022-11" db="UniProtKB">
        <authorList>
            <consortium name="WormBaseParasite"/>
        </authorList>
    </citation>
    <scope>IDENTIFICATION</scope>
</reference>
<proteinExistence type="predicted"/>
<evidence type="ECO:0000313" key="2">
    <source>
        <dbReference type="WBParaSite" id="ES5_v2.g17493.t1"/>
    </source>
</evidence>
<dbReference type="Proteomes" id="UP000887579">
    <property type="component" value="Unplaced"/>
</dbReference>
<dbReference type="WBParaSite" id="ES5_v2.g17493.t1">
    <property type="protein sequence ID" value="ES5_v2.g17493.t1"/>
    <property type="gene ID" value="ES5_v2.g17493"/>
</dbReference>
<evidence type="ECO:0000313" key="1">
    <source>
        <dbReference type="Proteomes" id="UP000887579"/>
    </source>
</evidence>
<sequence>MHKKMTLLKYSMEYMNEQLLQATNQKPELASDLSCPPILNNWFRSKVAIVFALSNGTVQLNFFDKRLKIILCPNVQTCTLIGEDRMLHTYSFDTLSQQGCSKHLFSRLRYAKTTLERLISRLGTEEK</sequence>
<organism evidence="1 2">
    <name type="scientific">Panagrolaimus sp. ES5</name>
    <dbReference type="NCBI Taxonomy" id="591445"/>
    <lineage>
        <taxon>Eukaryota</taxon>
        <taxon>Metazoa</taxon>
        <taxon>Ecdysozoa</taxon>
        <taxon>Nematoda</taxon>
        <taxon>Chromadorea</taxon>
        <taxon>Rhabditida</taxon>
        <taxon>Tylenchina</taxon>
        <taxon>Panagrolaimomorpha</taxon>
        <taxon>Panagrolaimoidea</taxon>
        <taxon>Panagrolaimidae</taxon>
        <taxon>Panagrolaimus</taxon>
    </lineage>
</organism>